<feature type="region of interest" description="Disordered" evidence="1">
    <location>
        <begin position="253"/>
        <end position="352"/>
    </location>
</feature>
<dbReference type="InterPro" id="IPR048297">
    <property type="entry name" value="DUF936_dom_pln"/>
</dbReference>
<feature type="region of interest" description="Disordered" evidence="1">
    <location>
        <begin position="154"/>
        <end position="209"/>
    </location>
</feature>
<evidence type="ECO:0000259" key="3">
    <source>
        <dbReference type="Pfam" id="PF21647"/>
    </source>
</evidence>
<evidence type="ECO:0000313" key="5">
    <source>
        <dbReference type="Proteomes" id="UP001229421"/>
    </source>
</evidence>
<sequence length="648" mass="70747">MASLIPGVLLKLLQHMNTDVKVSGEHRSSLLQVVSIVPALSGGQLFQNQGFYLKVSDSSHATYVSLPDENVDLILSDMIQLGQYIHVERLQSATPVPILHGVKPLPGRHQCVGTPQDITSLGFLSNNNNNDMNNIGCISSKKDRSNGVIVDVKKTTSRSSSQLSKLAVNTTDSRRQSLAKVKPSGSRSIPSSPTSCHSMPTSFSSQSKIKGLDKEISKLNKGSASPSLKKSGIGSSIKNFVELGPKALRKSWEGNMDVKTPRLKLAKNESKPEARSTSVPRKSTSERMPSPSPSLKEVPRKSTSERMPSPSPSLKEVKTPAKRGEMVDSTNTNKQKVSSGRKSTTEAPSPANLVKVSLSNRRPADASWSSLPSSLAKLGKEVLKYRDSAQIAAIEAIQEASAAETLLQCISMYSELRSCAKEDSPQPSVEKFLALHANLNNALRVSESLCKMGSSSDHEENPSEEHLKVRRKQATSWVHAAMATNLSSFSMYTKQTPNPPLLLLEDSASPKTQVKSKVTVNPRRPQQQQKAKVVQPPPEWEKGGSFEEAMELAQKLKMESQDWFLGFVERFLDADVDTSTSLSDNGQIAGMLSQLKSVNDWLDAISIKDDEEEESCHISPETIDRIRKKIYDYLLTHVESAAAALGKP</sequence>
<feature type="compositionally biased region" description="Polar residues" evidence="1">
    <location>
        <begin position="328"/>
        <end position="347"/>
    </location>
</feature>
<dbReference type="PANTHER" id="PTHR31928:SF4">
    <property type="entry name" value="OS08G0541500 PROTEIN"/>
    <property type="match status" value="1"/>
</dbReference>
<gene>
    <name evidence="4" type="ORF">QVD17_05365</name>
</gene>
<feature type="compositionally biased region" description="Polar residues" evidence="1">
    <location>
        <begin position="199"/>
        <end position="208"/>
    </location>
</feature>
<evidence type="ECO:0000313" key="4">
    <source>
        <dbReference type="EMBL" id="KAK1439545.1"/>
    </source>
</evidence>
<dbReference type="InterPro" id="IPR049172">
    <property type="entry name" value="DUF6857_pln"/>
</dbReference>
<dbReference type="Proteomes" id="UP001229421">
    <property type="component" value="Unassembled WGS sequence"/>
</dbReference>
<feature type="domain" description="DUF6857" evidence="3">
    <location>
        <begin position="365"/>
        <end position="645"/>
    </location>
</feature>
<feature type="region of interest" description="Disordered" evidence="1">
    <location>
        <begin position="517"/>
        <end position="541"/>
    </location>
</feature>
<feature type="compositionally biased region" description="Basic and acidic residues" evidence="1">
    <location>
        <begin position="315"/>
        <end position="326"/>
    </location>
</feature>
<dbReference type="Pfam" id="PF21647">
    <property type="entry name" value="DUF6857"/>
    <property type="match status" value="1"/>
</dbReference>
<dbReference type="PANTHER" id="PTHR31928">
    <property type="entry name" value="EXPRESSED PROTEIN"/>
    <property type="match status" value="1"/>
</dbReference>
<evidence type="ECO:0000256" key="1">
    <source>
        <dbReference type="SAM" id="MobiDB-lite"/>
    </source>
</evidence>
<organism evidence="4 5">
    <name type="scientific">Tagetes erecta</name>
    <name type="common">African marigold</name>
    <dbReference type="NCBI Taxonomy" id="13708"/>
    <lineage>
        <taxon>Eukaryota</taxon>
        <taxon>Viridiplantae</taxon>
        <taxon>Streptophyta</taxon>
        <taxon>Embryophyta</taxon>
        <taxon>Tracheophyta</taxon>
        <taxon>Spermatophyta</taxon>
        <taxon>Magnoliopsida</taxon>
        <taxon>eudicotyledons</taxon>
        <taxon>Gunneridae</taxon>
        <taxon>Pentapetalae</taxon>
        <taxon>asterids</taxon>
        <taxon>campanulids</taxon>
        <taxon>Asterales</taxon>
        <taxon>Asteraceae</taxon>
        <taxon>Asteroideae</taxon>
        <taxon>Heliantheae alliance</taxon>
        <taxon>Tageteae</taxon>
        <taxon>Tagetes</taxon>
    </lineage>
</organism>
<feature type="domain" description="DUF936" evidence="2">
    <location>
        <begin position="4"/>
        <end position="119"/>
    </location>
</feature>
<feature type="compositionally biased region" description="Polar residues" evidence="1">
    <location>
        <begin position="157"/>
        <end position="171"/>
    </location>
</feature>
<protein>
    <submittedName>
        <fullName evidence="4">Uncharacterized protein</fullName>
    </submittedName>
</protein>
<evidence type="ECO:0000259" key="2">
    <source>
        <dbReference type="Pfam" id="PF06075"/>
    </source>
</evidence>
<keyword evidence="5" id="KW-1185">Reference proteome</keyword>
<name>A0AAD8P5E1_TARER</name>
<dbReference type="EMBL" id="JAUHHV010000001">
    <property type="protein sequence ID" value="KAK1439545.1"/>
    <property type="molecule type" value="Genomic_DNA"/>
</dbReference>
<feature type="compositionally biased region" description="Low complexity" evidence="1">
    <location>
        <begin position="522"/>
        <end position="534"/>
    </location>
</feature>
<reference evidence="4" key="1">
    <citation type="journal article" date="2023" name="bioRxiv">
        <title>Improved chromosome-level genome assembly for marigold (Tagetes erecta).</title>
        <authorList>
            <person name="Jiang F."/>
            <person name="Yuan L."/>
            <person name="Wang S."/>
            <person name="Wang H."/>
            <person name="Xu D."/>
            <person name="Wang A."/>
            <person name="Fan W."/>
        </authorList>
    </citation>
    <scope>NUCLEOTIDE SEQUENCE</scope>
    <source>
        <strain evidence="4">WSJ</strain>
        <tissue evidence="4">Leaf</tissue>
    </source>
</reference>
<dbReference type="AlphaFoldDB" id="A0AAD8P5E1"/>
<dbReference type="Pfam" id="PF06075">
    <property type="entry name" value="DUF936"/>
    <property type="match status" value="1"/>
</dbReference>
<accession>A0AAD8P5E1</accession>
<proteinExistence type="predicted"/>
<feature type="compositionally biased region" description="Low complexity" evidence="1">
    <location>
        <begin position="183"/>
        <end position="198"/>
    </location>
</feature>
<dbReference type="InterPro" id="IPR010341">
    <property type="entry name" value="DUF936_pln"/>
</dbReference>
<comment type="caution">
    <text evidence="4">The sequence shown here is derived from an EMBL/GenBank/DDBJ whole genome shotgun (WGS) entry which is preliminary data.</text>
</comment>